<gene>
    <name evidence="1" type="ORF">SAMN04487894_105298</name>
</gene>
<protein>
    <submittedName>
        <fullName evidence="1">Uncharacterized protein</fullName>
    </submittedName>
</protein>
<keyword evidence="2" id="KW-1185">Reference proteome</keyword>
<dbReference type="EMBL" id="FMZO01000005">
    <property type="protein sequence ID" value="SDD04531.1"/>
    <property type="molecule type" value="Genomic_DNA"/>
</dbReference>
<dbReference type="STRING" id="1285928.SAMN04487894_105298"/>
<evidence type="ECO:0000313" key="1">
    <source>
        <dbReference type="EMBL" id="SDD04531.1"/>
    </source>
</evidence>
<organism evidence="1 2">
    <name type="scientific">Niabella drilacis (strain DSM 25811 / CCM 8410 / CCUG 62505 / LMG 26954 / E90)</name>
    <dbReference type="NCBI Taxonomy" id="1285928"/>
    <lineage>
        <taxon>Bacteria</taxon>
        <taxon>Pseudomonadati</taxon>
        <taxon>Bacteroidota</taxon>
        <taxon>Chitinophagia</taxon>
        <taxon>Chitinophagales</taxon>
        <taxon>Chitinophagaceae</taxon>
        <taxon>Niabella</taxon>
    </lineage>
</organism>
<reference evidence="2" key="1">
    <citation type="submission" date="2016-10" db="EMBL/GenBank/DDBJ databases">
        <authorList>
            <person name="Varghese N."/>
            <person name="Submissions S."/>
        </authorList>
    </citation>
    <scope>NUCLEOTIDE SEQUENCE [LARGE SCALE GENOMIC DNA]</scope>
    <source>
        <strain evidence="2">DSM 25811 / CCM 8410 / LMG 26954 / E90</strain>
    </source>
</reference>
<name>A0A1G6RJC1_NIADE</name>
<accession>A0A1G6RJC1</accession>
<dbReference type="Proteomes" id="UP000198757">
    <property type="component" value="Unassembled WGS sequence"/>
</dbReference>
<sequence>MLLFSAENGYRTGHLYGKPHSIPFTATYPLSFPLAGNPQCNRRSGTQTSPGPMDTRADGLAVTQYNNDVISFLLILYGPAIVAPGFI</sequence>
<dbReference type="AlphaFoldDB" id="A0A1G6RJC1"/>
<evidence type="ECO:0000313" key="2">
    <source>
        <dbReference type="Proteomes" id="UP000198757"/>
    </source>
</evidence>
<proteinExistence type="predicted"/>